<dbReference type="InterPro" id="IPR051082">
    <property type="entry name" value="Pentapeptide-BTB/POZ_domain"/>
</dbReference>
<dbReference type="KEGG" id="pwn:QNH46_05730"/>
<dbReference type="Pfam" id="PF00805">
    <property type="entry name" value="Pentapeptide"/>
    <property type="match status" value="2"/>
</dbReference>
<evidence type="ECO:0000313" key="1">
    <source>
        <dbReference type="EMBL" id="WHX50164.1"/>
    </source>
</evidence>
<dbReference type="Proteomes" id="UP001177943">
    <property type="component" value="Chromosome"/>
</dbReference>
<name>A0AA95IA53_9BACL</name>
<accession>A0AA95IA53</accession>
<dbReference type="PANTHER" id="PTHR14136">
    <property type="entry name" value="BTB_POZ DOMAIN-CONTAINING PROTEIN KCTD9"/>
    <property type="match status" value="1"/>
</dbReference>
<evidence type="ECO:0000313" key="2">
    <source>
        <dbReference type="Proteomes" id="UP001177943"/>
    </source>
</evidence>
<dbReference type="RefSeq" id="WP_283927249.1">
    <property type="nucleotide sequence ID" value="NZ_CP126084.1"/>
</dbReference>
<protein>
    <submittedName>
        <fullName evidence="1">Pentapeptide repeat-containing protein</fullName>
    </submittedName>
</protein>
<reference evidence="1" key="1">
    <citation type="submission" date="2023-05" db="EMBL/GenBank/DDBJ databases">
        <title>Comparative genomics of Bacillaceae isolates and their secondary metabolite potential.</title>
        <authorList>
            <person name="Song L."/>
            <person name="Nielsen L.J."/>
            <person name="Mohite O."/>
            <person name="Xu X."/>
            <person name="Weber T."/>
            <person name="Kovacs A.T."/>
        </authorList>
    </citation>
    <scope>NUCLEOTIDE SEQUENCE</scope>
    <source>
        <strain evidence="1">B2_4</strain>
    </source>
</reference>
<gene>
    <name evidence="1" type="ORF">QNH46_05730</name>
</gene>
<sequence length="371" mass="42788">MSDKKMDAEEILDDIKSRILEPAMEEVITALEAEFHHQKEQHIEAFIQSFQNMCIHIKSMQDKGQKAPIAYIHFSLLRTSILQQKYTYLIEAYSEEWYGDENECISFYDAFWAYKSFNSLQDMLAQKLKIYFKLFHPGDSERIMLEYISYFHQFIVAIARMAVCRAMELPEAKQIAKFSCFRVRIGEFKDLSEDIYVTDQREMTLESIRKFQQQDTQLAFEALQGLTLQSQNLDNTEMRYADLSGSHLIECQFRGCIMIGTRFTGSTLRNSDFSHSLVCDADFSNSDLRGASFRNVSGKGYRENLYRSPGLQGVSFANANLDGADFRGAALYDANFEGASLRGAIFTEQELTRYRLSDQQLNSVTLLSLER</sequence>
<dbReference type="EMBL" id="CP126084">
    <property type="protein sequence ID" value="WHX50164.1"/>
    <property type="molecule type" value="Genomic_DNA"/>
</dbReference>
<dbReference type="SUPFAM" id="SSF141571">
    <property type="entry name" value="Pentapeptide repeat-like"/>
    <property type="match status" value="1"/>
</dbReference>
<dbReference type="InterPro" id="IPR001646">
    <property type="entry name" value="5peptide_repeat"/>
</dbReference>
<dbReference type="AlphaFoldDB" id="A0AA95IA53"/>
<dbReference type="Gene3D" id="2.160.20.80">
    <property type="entry name" value="E3 ubiquitin-protein ligase SopA"/>
    <property type="match status" value="1"/>
</dbReference>
<proteinExistence type="predicted"/>
<dbReference type="PANTHER" id="PTHR14136:SF21">
    <property type="entry name" value="BTB DOMAIN-CONTAINING PROTEIN"/>
    <property type="match status" value="1"/>
</dbReference>
<organism evidence="1 2">
    <name type="scientific">Paenibacillus woosongensis</name>
    <dbReference type="NCBI Taxonomy" id="307580"/>
    <lineage>
        <taxon>Bacteria</taxon>
        <taxon>Bacillati</taxon>
        <taxon>Bacillota</taxon>
        <taxon>Bacilli</taxon>
        <taxon>Bacillales</taxon>
        <taxon>Paenibacillaceae</taxon>
        <taxon>Paenibacillus</taxon>
    </lineage>
</organism>